<dbReference type="InterPro" id="IPR008971">
    <property type="entry name" value="HSP40/DnaJ_pept-bd"/>
</dbReference>
<dbReference type="SMART" id="SM00271">
    <property type="entry name" value="DnaJ"/>
    <property type="match status" value="1"/>
</dbReference>
<dbReference type="CDD" id="cd10747">
    <property type="entry name" value="DnaJ_C"/>
    <property type="match status" value="1"/>
</dbReference>
<evidence type="ECO:0000313" key="3">
    <source>
        <dbReference type="EMBL" id="QBK89148.1"/>
    </source>
</evidence>
<dbReference type="Gene3D" id="2.60.260.20">
    <property type="entry name" value="Urease metallochaperone UreE, N-terminal domain"/>
    <property type="match status" value="2"/>
</dbReference>
<dbReference type="PANTHER" id="PTHR24078">
    <property type="entry name" value="DNAJ HOMOLOG SUBFAMILY C MEMBER"/>
    <property type="match status" value="1"/>
</dbReference>
<dbReference type="InterPro" id="IPR051339">
    <property type="entry name" value="DnaJ_subfamily_B"/>
</dbReference>
<name>A0A481Z101_9VIRU</name>
<gene>
    <name evidence="3" type="ORF">LCMiAC02_02420</name>
</gene>
<dbReference type="GO" id="GO:0051087">
    <property type="term" value="F:protein-folding chaperone binding"/>
    <property type="evidence" value="ECO:0007669"/>
    <property type="project" value="TreeGrafter"/>
</dbReference>
<dbReference type="GO" id="GO:0051082">
    <property type="term" value="F:unfolded protein binding"/>
    <property type="evidence" value="ECO:0007669"/>
    <property type="project" value="InterPro"/>
</dbReference>
<dbReference type="PROSITE" id="PS50076">
    <property type="entry name" value="DNAJ_2"/>
    <property type="match status" value="1"/>
</dbReference>
<dbReference type="GO" id="GO:0006457">
    <property type="term" value="P:protein folding"/>
    <property type="evidence" value="ECO:0007669"/>
    <property type="project" value="InterPro"/>
</dbReference>
<dbReference type="PANTHER" id="PTHR24078:SF553">
    <property type="entry name" value="DNAJ HOMOLOG SUBFAMILY B MEMBER 5"/>
    <property type="match status" value="1"/>
</dbReference>
<dbReference type="Gene3D" id="1.10.287.110">
    <property type="entry name" value="DnaJ domain"/>
    <property type="match status" value="1"/>
</dbReference>
<dbReference type="EMBL" id="MK500408">
    <property type="protein sequence ID" value="QBK89148.1"/>
    <property type="molecule type" value="Genomic_DNA"/>
</dbReference>
<dbReference type="Pfam" id="PF01556">
    <property type="entry name" value="DnaJ_C"/>
    <property type="match status" value="1"/>
</dbReference>
<evidence type="ECO:0000259" key="2">
    <source>
        <dbReference type="PROSITE" id="PS50076"/>
    </source>
</evidence>
<evidence type="ECO:0000256" key="1">
    <source>
        <dbReference type="ARBA" id="ARBA00023186"/>
    </source>
</evidence>
<dbReference type="InterPro" id="IPR001623">
    <property type="entry name" value="DnaJ_domain"/>
</dbReference>
<dbReference type="SUPFAM" id="SSF49493">
    <property type="entry name" value="HSP40/DnaJ peptide-binding domain"/>
    <property type="match status" value="2"/>
</dbReference>
<dbReference type="CDD" id="cd06257">
    <property type="entry name" value="DnaJ"/>
    <property type="match status" value="1"/>
</dbReference>
<accession>A0A481Z101</accession>
<dbReference type="PRINTS" id="PR00625">
    <property type="entry name" value="JDOMAIN"/>
</dbReference>
<organism evidence="3">
    <name type="scientific">Mimivirus LCMiAC02</name>
    <dbReference type="NCBI Taxonomy" id="2506609"/>
    <lineage>
        <taxon>Viruses</taxon>
        <taxon>Varidnaviria</taxon>
        <taxon>Bamfordvirae</taxon>
        <taxon>Nucleocytoviricota</taxon>
        <taxon>Megaviricetes</taxon>
        <taxon>Imitervirales</taxon>
        <taxon>Mimiviridae</taxon>
        <taxon>Klosneuvirinae</taxon>
    </lineage>
</organism>
<sequence length="296" mass="34750">MNNYYDILGVDKNSTLTDIKKAYKSLVLKWHPDKNKTKKKLAEQKFKEISTAYKVLSNIEKRKHYDNDIFNNNNKFNFANDIDLNNIDLNNIFKDFKHFNILHDYFNFLTSIPKKKKNPAVFYNLDCTLEDLYYGNIKPIKITRTNHYHNPPTSIVIYREIKLKKGWKNDTKIMFDTLGDIYPNRTPSDIIFVVKELPHNIYKRINNDLIVECKISLYEALHGFSRTLTMIGGQNKIIKMVALSSSKQQYIILNGGMPIRKNKKIVGYGNIVVQFNIMFNCIKHQKKELISDILKN</sequence>
<reference evidence="3" key="1">
    <citation type="journal article" date="2019" name="MBio">
        <title>Virus Genomes from Deep Sea Sediments Expand the Ocean Megavirome and Support Independent Origins of Viral Gigantism.</title>
        <authorList>
            <person name="Backstrom D."/>
            <person name="Yutin N."/>
            <person name="Jorgensen S.L."/>
            <person name="Dharamshi J."/>
            <person name="Homa F."/>
            <person name="Zaremba-Niedwiedzka K."/>
            <person name="Spang A."/>
            <person name="Wolf Y.I."/>
            <person name="Koonin E.V."/>
            <person name="Ettema T.J."/>
        </authorList>
    </citation>
    <scope>NUCLEOTIDE SEQUENCE</scope>
</reference>
<dbReference type="InterPro" id="IPR002939">
    <property type="entry name" value="DnaJ_C"/>
</dbReference>
<keyword evidence="1" id="KW-0143">Chaperone</keyword>
<protein>
    <submittedName>
        <fullName evidence="3">DnaJ domain protein</fullName>
    </submittedName>
</protein>
<dbReference type="SUPFAM" id="SSF46565">
    <property type="entry name" value="Chaperone J-domain"/>
    <property type="match status" value="1"/>
</dbReference>
<dbReference type="InterPro" id="IPR036869">
    <property type="entry name" value="J_dom_sf"/>
</dbReference>
<dbReference type="Pfam" id="PF00226">
    <property type="entry name" value="DnaJ"/>
    <property type="match status" value="1"/>
</dbReference>
<proteinExistence type="predicted"/>
<feature type="domain" description="J" evidence="2">
    <location>
        <begin position="3"/>
        <end position="69"/>
    </location>
</feature>